<feature type="transmembrane region" description="Helical" evidence="1">
    <location>
        <begin position="248"/>
        <end position="269"/>
    </location>
</feature>
<reference evidence="3" key="1">
    <citation type="submission" date="2023-12" db="EMBL/GenBank/DDBJ databases">
        <title>Novel species in genus Nocardioides.</title>
        <authorList>
            <person name="Zhou H."/>
        </authorList>
    </citation>
    <scope>NUCLEOTIDE SEQUENCE [LARGE SCALE GENOMIC DNA]</scope>
    <source>
        <strain evidence="3">HM61</strain>
    </source>
</reference>
<protein>
    <submittedName>
        <fullName evidence="2">ABC transporter permease</fullName>
    </submittedName>
</protein>
<gene>
    <name evidence="2" type="ORF">SHK19_12940</name>
</gene>
<keyword evidence="1" id="KW-1133">Transmembrane helix</keyword>
<evidence type="ECO:0000313" key="2">
    <source>
        <dbReference type="EMBL" id="WQQ24874.1"/>
    </source>
</evidence>
<keyword evidence="3" id="KW-1185">Reference proteome</keyword>
<keyword evidence="1" id="KW-0812">Transmembrane</keyword>
<dbReference type="Pfam" id="PF02405">
    <property type="entry name" value="MlaE"/>
    <property type="match status" value="1"/>
</dbReference>
<dbReference type="PANTHER" id="PTHR30188">
    <property type="entry name" value="ABC TRANSPORTER PERMEASE PROTEIN-RELATED"/>
    <property type="match status" value="1"/>
</dbReference>
<dbReference type="InterPro" id="IPR030802">
    <property type="entry name" value="Permease_MalE"/>
</dbReference>
<proteinExistence type="predicted"/>
<name>A0ABZ0ZMB4_9ACTN</name>
<feature type="transmembrane region" description="Helical" evidence="1">
    <location>
        <begin position="158"/>
        <end position="188"/>
    </location>
</feature>
<dbReference type="RefSeq" id="WP_322936463.1">
    <property type="nucleotide sequence ID" value="NZ_CP141059.1"/>
</dbReference>
<sequence>MTAITLGGRAVLDNLYGRTKAGIKTTGDLVILSAESVRFIATDILARRFSWPEFLLQCWFMTRVSLLPTILVSIPFGVITSVQIGAAANQIGAQSFIGAVNGIGILRQGAPLVTSLMIAGAVGSAICSDLGARTVREETDALMVMGISPVQRLVAPRVLAALLISMLLTVIVAMSAMITAFALVVGTGQISSGTYLDSFVGLAQPTDLYLAELKALIFGFIAVIVAAHKGLQARAGPKAVADAVNQAVVLSVILLAVVNVGITQAYVMLVPQGMV</sequence>
<dbReference type="EMBL" id="CP141059">
    <property type="protein sequence ID" value="WQQ24874.1"/>
    <property type="molecule type" value="Genomic_DNA"/>
</dbReference>
<evidence type="ECO:0000313" key="3">
    <source>
        <dbReference type="Proteomes" id="UP001327225"/>
    </source>
</evidence>
<accession>A0ABZ0ZMB4</accession>
<feature type="transmembrane region" description="Helical" evidence="1">
    <location>
        <begin position="208"/>
        <end position="227"/>
    </location>
</feature>
<dbReference type="Proteomes" id="UP001327225">
    <property type="component" value="Chromosome"/>
</dbReference>
<keyword evidence="1" id="KW-0472">Membrane</keyword>
<organism evidence="2 3">
    <name type="scientific">Nocardioides bizhenqiangii</name>
    <dbReference type="NCBI Taxonomy" id="3095076"/>
    <lineage>
        <taxon>Bacteria</taxon>
        <taxon>Bacillati</taxon>
        <taxon>Actinomycetota</taxon>
        <taxon>Actinomycetes</taxon>
        <taxon>Propionibacteriales</taxon>
        <taxon>Nocardioidaceae</taxon>
        <taxon>Nocardioides</taxon>
    </lineage>
</organism>
<evidence type="ECO:0000256" key="1">
    <source>
        <dbReference type="SAM" id="Phobius"/>
    </source>
</evidence>
<dbReference type="PANTHER" id="PTHR30188:SF4">
    <property type="entry name" value="PROTEIN TRIGALACTOSYLDIACYLGLYCEROL 1, CHLOROPLASTIC"/>
    <property type="match status" value="1"/>
</dbReference>